<accession>A0A377KNH8</accession>
<dbReference type="RefSeq" id="WP_115235514.1">
    <property type="nucleotide sequence ID" value="NZ_UGIF01000002.1"/>
</dbReference>
<reference evidence="2 3" key="1">
    <citation type="submission" date="2018-06" db="EMBL/GenBank/DDBJ databases">
        <authorList>
            <consortium name="Pathogen Informatics"/>
            <person name="Doyle S."/>
        </authorList>
    </citation>
    <scope>NUCLEOTIDE SEQUENCE [LARGE SCALE GENOMIC DNA]</scope>
    <source>
        <strain evidence="2 3">NCTC8129</strain>
    </source>
</reference>
<dbReference type="PROSITE" id="PS50937">
    <property type="entry name" value="HTH_MERR_2"/>
    <property type="match status" value="1"/>
</dbReference>
<evidence type="ECO:0000313" key="2">
    <source>
        <dbReference type="EMBL" id="STP29924.1"/>
    </source>
</evidence>
<protein>
    <submittedName>
        <fullName evidence="2">Excisionase family DNA binding domain</fullName>
    </submittedName>
</protein>
<feature type="domain" description="HTH merR-type" evidence="1">
    <location>
        <begin position="6"/>
        <end position="26"/>
    </location>
</feature>
<proteinExistence type="predicted"/>
<dbReference type="AlphaFoldDB" id="A0A377KNH8"/>
<dbReference type="Gene3D" id="1.10.1660.10">
    <property type="match status" value="1"/>
</dbReference>
<organism evidence="2 3">
    <name type="scientific">Enterococcus durans</name>
    <dbReference type="NCBI Taxonomy" id="53345"/>
    <lineage>
        <taxon>Bacteria</taxon>
        <taxon>Bacillati</taxon>
        <taxon>Bacillota</taxon>
        <taxon>Bacilli</taxon>
        <taxon>Lactobacillales</taxon>
        <taxon>Enterococcaceae</taxon>
        <taxon>Enterococcus</taxon>
    </lineage>
</organism>
<dbReference type="GO" id="GO:0003677">
    <property type="term" value="F:DNA binding"/>
    <property type="evidence" value="ECO:0007669"/>
    <property type="project" value="InterPro"/>
</dbReference>
<dbReference type="SUPFAM" id="SSF46955">
    <property type="entry name" value="Putative DNA-binding domain"/>
    <property type="match status" value="1"/>
</dbReference>
<evidence type="ECO:0000313" key="3">
    <source>
        <dbReference type="Proteomes" id="UP000254070"/>
    </source>
</evidence>
<evidence type="ECO:0000259" key="1">
    <source>
        <dbReference type="PROSITE" id="PS50937"/>
    </source>
</evidence>
<dbReference type="InterPro" id="IPR009061">
    <property type="entry name" value="DNA-bd_dom_put_sf"/>
</dbReference>
<dbReference type="InterPro" id="IPR041657">
    <property type="entry name" value="HTH_17"/>
</dbReference>
<dbReference type="Pfam" id="PF12728">
    <property type="entry name" value="HTH_17"/>
    <property type="match status" value="1"/>
</dbReference>
<dbReference type="InterPro" id="IPR000551">
    <property type="entry name" value="MerR-type_HTH_dom"/>
</dbReference>
<name>A0A377KNH8_9ENTE</name>
<dbReference type="GO" id="GO:0006355">
    <property type="term" value="P:regulation of DNA-templated transcription"/>
    <property type="evidence" value="ECO:0007669"/>
    <property type="project" value="InterPro"/>
</dbReference>
<dbReference type="InterPro" id="IPR010093">
    <property type="entry name" value="SinI_DNA-bd"/>
</dbReference>
<gene>
    <name evidence="2" type="ORF">NCTC8129_02155</name>
</gene>
<sequence>MNNNDMLTVQEVAEALGVTTRTIRNYIADGKLKGSKIGGQWKFLRSDLYKQIGIPVENPIFKFLEDENVSQINAIFSVNIPITSPDKIEKLKNELIDQYNKVYDGGENRKFYYQVISPKRARITLQGPPEYVTNFGSWITDTLRYY</sequence>
<dbReference type="NCBIfam" id="TIGR01764">
    <property type="entry name" value="excise"/>
    <property type="match status" value="1"/>
</dbReference>
<dbReference type="EMBL" id="UGIF01000002">
    <property type="protein sequence ID" value="STP29924.1"/>
    <property type="molecule type" value="Genomic_DNA"/>
</dbReference>
<dbReference type="Proteomes" id="UP000254070">
    <property type="component" value="Unassembled WGS sequence"/>
</dbReference>